<dbReference type="Pfam" id="PF05020">
    <property type="entry name" value="zf-NPL4"/>
    <property type="match status" value="1"/>
</dbReference>
<comment type="similarity">
    <text evidence="1">Belongs to the NPL4 family.</text>
</comment>
<dbReference type="GO" id="GO:0043130">
    <property type="term" value="F:ubiquitin binding"/>
    <property type="evidence" value="ECO:0007669"/>
    <property type="project" value="TreeGrafter"/>
</dbReference>
<evidence type="ECO:0000259" key="3">
    <source>
        <dbReference type="PROSITE" id="PS50053"/>
    </source>
</evidence>
<organism evidence="5 6">
    <name type="scientific">Blepharisma stoltei</name>
    <dbReference type="NCBI Taxonomy" id="1481888"/>
    <lineage>
        <taxon>Eukaryota</taxon>
        <taxon>Sar</taxon>
        <taxon>Alveolata</taxon>
        <taxon>Ciliophora</taxon>
        <taxon>Postciliodesmatophora</taxon>
        <taxon>Heterotrichea</taxon>
        <taxon>Heterotrichida</taxon>
        <taxon>Blepharismidae</taxon>
        <taxon>Blepharisma</taxon>
    </lineage>
</organism>
<dbReference type="Proteomes" id="UP001162131">
    <property type="component" value="Unassembled WGS sequence"/>
</dbReference>
<gene>
    <name evidence="5" type="ORF">BSTOLATCC_MIC55868</name>
</gene>
<evidence type="ECO:0000313" key="5">
    <source>
        <dbReference type="EMBL" id="CAG9332422.1"/>
    </source>
</evidence>
<feature type="region of interest" description="Disordered" evidence="2">
    <location>
        <begin position="92"/>
        <end position="115"/>
    </location>
</feature>
<proteinExistence type="inferred from homology"/>
<comment type="caution">
    <text evidence="5">The sequence shown here is derived from an EMBL/GenBank/DDBJ whole genome shotgun (WGS) entry which is preliminary data.</text>
</comment>
<dbReference type="Pfam" id="PF11543">
    <property type="entry name" value="UN_NPL4"/>
    <property type="match status" value="1"/>
</dbReference>
<dbReference type="PANTHER" id="PTHR12710:SF0">
    <property type="entry name" value="NUCLEAR PROTEIN LOCALIZATION PROTEIN 4 HOMOLOG"/>
    <property type="match status" value="1"/>
</dbReference>
<dbReference type="InterPro" id="IPR007717">
    <property type="entry name" value="NPL4_C"/>
</dbReference>
<dbReference type="InterPro" id="IPR016563">
    <property type="entry name" value="Npl4"/>
</dbReference>
<dbReference type="Gene3D" id="3.10.20.90">
    <property type="entry name" value="Phosphatidylinositol 3-kinase Catalytic Subunit, Chain A, domain 1"/>
    <property type="match status" value="1"/>
</dbReference>
<evidence type="ECO:0000256" key="2">
    <source>
        <dbReference type="SAM" id="MobiDB-lite"/>
    </source>
</evidence>
<dbReference type="Pfam" id="PF05021">
    <property type="entry name" value="NPL4"/>
    <property type="match status" value="1"/>
</dbReference>
<dbReference type="SUPFAM" id="SSF54236">
    <property type="entry name" value="Ubiquitin-like"/>
    <property type="match status" value="1"/>
</dbReference>
<dbReference type="InterPro" id="IPR007716">
    <property type="entry name" value="NPL4_Zn-bd_put"/>
</dbReference>
<dbReference type="PANTHER" id="PTHR12710">
    <property type="entry name" value="NUCLEAR PROTEIN LOCALIZATION 4"/>
    <property type="match status" value="1"/>
</dbReference>
<name>A0AAU9K3I2_9CILI</name>
<dbReference type="GO" id="GO:0006511">
    <property type="term" value="P:ubiquitin-dependent protein catabolic process"/>
    <property type="evidence" value="ECO:0007669"/>
    <property type="project" value="InterPro"/>
</dbReference>
<keyword evidence="6" id="KW-1185">Reference proteome</keyword>
<dbReference type="Gene3D" id="3.40.140.10">
    <property type="entry name" value="Cytidine Deaminase, domain 2"/>
    <property type="match status" value="1"/>
</dbReference>
<sequence length="537" mass="60929">MAEIVIRIHSKTGRSRINLPSNASLRTLQNAIVERLHVPINKQILIKEKGGPLKGQPHQLLSALGIYNGSILNLDAEAEIAAVPVSKQMTMPLPELSPQKSTEKEAKKTPEDEYIRPCRHGPRERCINCLAREDAKRKEEGKDNEPQKEDRTWLCQHGPDVKCLNCLQDNFVAGIKHESFGHFMAVKRSKCEHSHDARCPNCLPPAETSYKIKEDCNKHPPWPASICNSCMPATAVLARQPYRHVDYVQLMNSTEMNSFVSYWQNKGMQQRGGFLYGYYAEDPNYPDGIRAVVETIYEPPQIGDMNGFQFLDDPDEVYADMIAEALGLEKIGWLFTSINHDEFLSSHEIKKAAEFQQQHIVEDPSGYKVSKFVTVVLKPTDDGSLTPHAYMVSDQGQALVRDNVLGDSDSRRHLVKRQPKDRELLPTILCENRPVEEFPPDWLIVSLGCGSPINPMRILHNTDFPIENRDRDITPSDMKSYLNKHKNEPWFRRCSNFHFLLQVAKYLDPDSALAAADAVSKERDIPRGLQDLLNSIQ</sequence>
<evidence type="ECO:0008006" key="7">
    <source>
        <dbReference type="Google" id="ProtNLM"/>
    </source>
</evidence>
<dbReference type="InterPro" id="IPR024682">
    <property type="entry name" value="Npl4_Ub-like_dom"/>
</dbReference>
<dbReference type="InterPro" id="IPR029071">
    <property type="entry name" value="Ubiquitin-like_domsf"/>
</dbReference>
<evidence type="ECO:0000313" key="6">
    <source>
        <dbReference type="Proteomes" id="UP001162131"/>
    </source>
</evidence>
<evidence type="ECO:0000259" key="4">
    <source>
        <dbReference type="PROSITE" id="PS50249"/>
    </source>
</evidence>
<dbReference type="InterPro" id="IPR000626">
    <property type="entry name" value="Ubiquitin-like_dom"/>
</dbReference>
<evidence type="ECO:0000256" key="1">
    <source>
        <dbReference type="ARBA" id="ARBA00011025"/>
    </source>
</evidence>
<dbReference type="EMBL" id="CAJZBQ010000054">
    <property type="protein sequence ID" value="CAG9332422.1"/>
    <property type="molecule type" value="Genomic_DNA"/>
</dbReference>
<dbReference type="InterPro" id="IPR037518">
    <property type="entry name" value="MPN"/>
</dbReference>
<reference evidence="5" key="1">
    <citation type="submission" date="2021-09" db="EMBL/GenBank/DDBJ databases">
        <authorList>
            <consortium name="AG Swart"/>
            <person name="Singh M."/>
            <person name="Singh A."/>
            <person name="Seah K."/>
            <person name="Emmerich C."/>
        </authorList>
    </citation>
    <scope>NUCLEOTIDE SEQUENCE</scope>
    <source>
        <strain evidence="5">ATCC30299</strain>
    </source>
</reference>
<feature type="compositionally biased region" description="Basic and acidic residues" evidence="2">
    <location>
        <begin position="101"/>
        <end position="115"/>
    </location>
</feature>
<feature type="domain" description="Ubiquitin-like" evidence="3">
    <location>
        <begin position="2"/>
        <end position="74"/>
    </location>
</feature>
<dbReference type="GO" id="GO:0005634">
    <property type="term" value="C:nucleus"/>
    <property type="evidence" value="ECO:0007669"/>
    <property type="project" value="TreeGrafter"/>
</dbReference>
<dbReference type="PROSITE" id="PS50249">
    <property type="entry name" value="MPN"/>
    <property type="match status" value="1"/>
</dbReference>
<dbReference type="PROSITE" id="PS50053">
    <property type="entry name" value="UBIQUITIN_2"/>
    <property type="match status" value="1"/>
</dbReference>
<accession>A0AAU9K3I2</accession>
<dbReference type="AlphaFoldDB" id="A0AAU9K3I2"/>
<feature type="domain" description="MPN" evidence="4">
    <location>
        <begin position="248"/>
        <end position="396"/>
    </location>
</feature>
<dbReference type="GO" id="GO:0031625">
    <property type="term" value="F:ubiquitin protein ligase binding"/>
    <property type="evidence" value="ECO:0007669"/>
    <property type="project" value="TreeGrafter"/>
</dbReference>
<protein>
    <recommendedName>
        <fullName evidence="7">Nuclear protein localization protein 4</fullName>
    </recommendedName>
</protein>
<dbReference type="CDD" id="cd08061">
    <property type="entry name" value="MPN_NPL4"/>
    <property type="match status" value="1"/>
</dbReference>